<evidence type="ECO:0008006" key="3">
    <source>
        <dbReference type="Google" id="ProtNLM"/>
    </source>
</evidence>
<comment type="caution">
    <text evidence="1">The sequence shown here is derived from an EMBL/GenBank/DDBJ whole genome shotgun (WGS) entry which is preliminary data.</text>
</comment>
<gene>
    <name evidence="1" type="ORF">GCM10023215_14750</name>
</gene>
<name>A0ABP8W8W0_9PSEU</name>
<protein>
    <recommendedName>
        <fullName evidence="3">ACT domain-containing protein</fullName>
    </recommendedName>
</protein>
<accession>A0ABP8W8W0</accession>
<keyword evidence="2" id="KW-1185">Reference proteome</keyword>
<organism evidence="1 2">
    <name type="scientific">Pseudonocardia yuanmonensis</name>
    <dbReference type="NCBI Taxonomy" id="1095914"/>
    <lineage>
        <taxon>Bacteria</taxon>
        <taxon>Bacillati</taxon>
        <taxon>Actinomycetota</taxon>
        <taxon>Actinomycetes</taxon>
        <taxon>Pseudonocardiales</taxon>
        <taxon>Pseudonocardiaceae</taxon>
        <taxon>Pseudonocardia</taxon>
    </lineage>
</organism>
<dbReference type="EMBL" id="BAABIC010000004">
    <property type="protein sequence ID" value="GAA4681927.1"/>
    <property type="molecule type" value="Genomic_DNA"/>
</dbReference>
<evidence type="ECO:0000313" key="1">
    <source>
        <dbReference type="EMBL" id="GAA4681927.1"/>
    </source>
</evidence>
<sequence>MSITVERPTDIHRSAHAPAARTAGCRILRRHTIVTTDGMDGVLRVAAELRACGGLVKEMAVDVREGVGCSELTCSVSMTAEEAAEFATRLRALPSVESVDPY</sequence>
<reference evidence="2" key="1">
    <citation type="journal article" date="2019" name="Int. J. Syst. Evol. Microbiol.">
        <title>The Global Catalogue of Microorganisms (GCM) 10K type strain sequencing project: providing services to taxonomists for standard genome sequencing and annotation.</title>
        <authorList>
            <consortium name="The Broad Institute Genomics Platform"/>
            <consortium name="The Broad Institute Genome Sequencing Center for Infectious Disease"/>
            <person name="Wu L."/>
            <person name="Ma J."/>
        </authorList>
    </citation>
    <scope>NUCLEOTIDE SEQUENCE [LARGE SCALE GENOMIC DNA]</scope>
    <source>
        <strain evidence="2">JCM 18055</strain>
    </source>
</reference>
<proteinExistence type="predicted"/>
<dbReference type="RefSeq" id="WP_345379259.1">
    <property type="nucleotide sequence ID" value="NZ_BAABIC010000004.1"/>
</dbReference>
<evidence type="ECO:0000313" key="2">
    <source>
        <dbReference type="Proteomes" id="UP001500325"/>
    </source>
</evidence>
<dbReference type="Proteomes" id="UP001500325">
    <property type="component" value="Unassembled WGS sequence"/>
</dbReference>